<dbReference type="InterPro" id="IPR032519">
    <property type="entry name" value="YbgF_tri"/>
</dbReference>
<evidence type="ECO:0000259" key="3">
    <source>
        <dbReference type="Pfam" id="PF16331"/>
    </source>
</evidence>
<protein>
    <recommendedName>
        <fullName evidence="1">Cell division coordinator CpoB</fullName>
    </recommendedName>
</protein>
<comment type="caution">
    <text evidence="4">The sequence shown here is derived from an EMBL/GenBank/DDBJ whole genome shotgun (WGS) entry which is preliminary data.</text>
</comment>
<dbReference type="GO" id="GO:0030288">
    <property type="term" value="C:outer membrane-bounded periplasmic space"/>
    <property type="evidence" value="ECO:0007669"/>
    <property type="project" value="UniProtKB-UniRule"/>
</dbReference>
<comment type="similarity">
    <text evidence="1">Belongs to the CpoB family.</text>
</comment>
<dbReference type="InterPro" id="IPR011990">
    <property type="entry name" value="TPR-like_helical_dom_sf"/>
</dbReference>
<dbReference type="Pfam" id="PF13174">
    <property type="entry name" value="TPR_6"/>
    <property type="match status" value="1"/>
</dbReference>
<proteinExistence type="inferred from homology"/>
<dbReference type="HAMAP" id="MF_02066">
    <property type="entry name" value="CpoB"/>
    <property type="match status" value="1"/>
</dbReference>
<sequence length="280" mass="30854" precursor="true">MNTKLVISLSCFLATGACLAQAPVVEAQNTVSAQTSSLRTPAQTSNAEIGGMSVVLEQRLASLERIVGSRTESQQRLQAQVNQLQRDIDEMRGSIELHTHQLEKLLERQRDLFLEIDKGFNSTQQSTSELGDNIARSTQPSASVASRATSPLDAVNSAGEQESYQNAVNLILKDRDYVKAVPAFQAFLAQFPNSDSTPNAHYWLGQLLYNQQNYSEAKVQFTQVANRFTNSPKRSDSLLKLGLIEKSTGNVQEANSFFQQVINEYPDSTPARLASQQLAN</sequence>
<evidence type="ECO:0000256" key="2">
    <source>
        <dbReference type="PROSITE-ProRule" id="PRU00339"/>
    </source>
</evidence>
<keyword evidence="1" id="KW-0131">Cell cycle</keyword>
<dbReference type="SUPFAM" id="SSF48452">
    <property type="entry name" value="TPR-like"/>
    <property type="match status" value="1"/>
</dbReference>
<evidence type="ECO:0000313" key="4">
    <source>
        <dbReference type="EMBL" id="GAB55693.1"/>
    </source>
</evidence>
<dbReference type="Proteomes" id="UP000053586">
    <property type="component" value="Unassembled WGS sequence"/>
</dbReference>
<dbReference type="Gene3D" id="1.20.5.110">
    <property type="match status" value="1"/>
</dbReference>
<keyword evidence="2" id="KW-0802">TPR repeat</keyword>
<evidence type="ECO:0000256" key="1">
    <source>
        <dbReference type="HAMAP-Rule" id="MF_02066"/>
    </source>
</evidence>
<reference evidence="4 5" key="1">
    <citation type="journal article" date="2012" name="J. Bacteriol.">
        <title>Genome sequence of proteorhodopsin-containing sea ice bacterium Glaciecola punicea ACAM 611T.</title>
        <authorList>
            <person name="Qin Q.-L."/>
            <person name="Xie B.-B."/>
            <person name="Shu Y.-L."/>
            <person name="Rong J.-C."/>
            <person name="Zhao D.-L."/>
            <person name="Zhang X.-Y."/>
            <person name="Chen X.-L."/>
            <person name="Zhou B.-C."/>
            <person name="Zhanga Y.-Z."/>
        </authorList>
    </citation>
    <scope>NUCLEOTIDE SEQUENCE [LARGE SCALE GENOMIC DNA]</scope>
    <source>
        <strain evidence="4 5">ACAM 611</strain>
    </source>
</reference>
<dbReference type="RefSeq" id="WP_006005021.1">
    <property type="nucleotide sequence ID" value="NZ_BAET01000014.1"/>
</dbReference>
<keyword evidence="1" id="KW-0574">Periplasm</keyword>
<dbReference type="AlphaFoldDB" id="H5TBL6"/>
<dbReference type="GO" id="GO:0070206">
    <property type="term" value="P:protein trimerization"/>
    <property type="evidence" value="ECO:0007669"/>
    <property type="project" value="InterPro"/>
</dbReference>
<keyword evidence="1" id="KW-0175">Coiled coil</keyword>
<keyword evidence="5" id="KW-1185">Reference proteome</keyword>
<feature type="domain" description="YbgF trimerisation" evidence="3">
    <location>
        <begin position="56"/>
        <end position="127"/>
    </location>
</feature>
<dbReference type="Pfam" id="PF16331">
    <property type="entry name" value="TolA_bind_tri"/>
    <property type="match status" value="1"/>
</dbReference>
<dbReference type="EMBL" id="BAET01000014">
    <property type="protein sequence ID" value="GAB55693.1"/>
    <property type="molecule type" value="Genomic_DNA"/>
</dbReference>
<dbReference type="GO" id="GO:0043093">
    <property type="term" value="P:FtsZ-dependent cytokinesis"/>
    <property type="evidence" value="ECO:0007669"/>
    <property type="project" value="UniProtKB-UniRule"/>
</dbReference>
<dbReference type="InterPro" id="IPR014162">
    <property type="entry name" value="CpoB_C"/>
</dbReference>
<dbReference type="eggNOG" id="COG1729">
    <property type="taxonomic scope" value="Bacteria"/>
</dbReference>
<dbReference type="Pfam" id="PF13432">
    <property type="entry name" value="TPR_16"/>
    <property type="match status" value="1"/>
</dbReference>
<keyword evidence="1" id="KW-0132">Cell division</keyword>
<dbReference type="InterPro" id="IPR034706">
    <property type="entry name" value="CpoB"/>
</dbReference>
<feature type="chain" id="PRO_5009991782" description="Cell division coordinator CpoB" evidence="1">
    <location>
        <begin position="23"/>
        <end position="280"/>
    </location>
</feature>
<dbReference type="NCBIfam" id="TIGR02795">
    <property type="entry name" value="tol_pal_ybgF"/>
    <property type="match status" value="1"/>
</dbReference>
<accession>H5TBL6</accession>
<dbReference type="PROSITE" id="PS51257">
    <property type="entry name" value="PROKAR_LIPOPROTEIN"/>
    <property type="match status" value="1"/>
</dbReference>
<evidence type="ECO:0000313" key="5">
    <source>
        <dbReference type="Proteomes" id="UP000053586"/>
    </source>
</evidence>
<feature type="repeat" description="TPR" evidence="2">
    <location>
        <begin position="235"/>
        <end position="268"/>
    </location>
</feature>
<dbReference type="OrthoDB" id="9768142at2"/>
<organism evidence="4 5">
    <name type="scientific">Glaciecola punicea ACAM 611</name>
    <dbReference type="NCBI Taxonomy" id="1121923"/>
    <lineage>
        <taxon>Bacteria</taxon>
        <taxon>Pseudomonadati</taxon>
        <taxon>Pseudomonadota</taxon>
        <taxon>Gammaproteobacteria</taxon>
        <taxon>Alteromonadales</taxon>
        <taxon>Alteromonadaceae</taxon>
        <taxon>Glaciecola</taxon>
    </lineage>
</organism>
<comment type="subcellular location">
    <subcellularLocation>
        <location evidence="1">Periplasm</location>
    </subcellularLocation>
</comment>
<comment type="function">
    <text evidence="1">Mediates coordination of peptidoglycan synthesis and outer membrane constriction during cell division.</text>
</comment>
<reference evidence="4 5" key="2">
    <citation type="journal article" date="2017" name="Antonie Van Leeuwenhoek">
        <title>Rhizobium rhizosphaerae sp. nov., a novel species isolated from rice rhizosphere.</title>
        <authorList>
            <person name="Zhao J.J."/>
            <person name="Zhang J."/>
            <person name="Zhang R.J."/>
            <person name="Zhang C.W."/>
            <person name="Yin H.Q."/>
            <person name="Zhang X.X."/>
        </authorList>
    </citation>
    <scope>NUCLEOTIDE SEQUENCE [LARGE SCALE GENOMIC DNA]</scope>
    <source>
        <strain evidence="4 5">ACAM 611</strain>
    </source>
</reference>
<dbReference type="PROSITE" id="PS50005">
    <property type="entry name" value="TPR"/>
    <property type="match status" value="1"/>
</dbReference>
<feature type="coiled-coil region" evidence="1">
    <location>
        <begin position="74"/>
        <end position="108"/>
    </location>
</feature>
<gene>
    <name evidence="1" type="primary">cpoB</name>
    <name evidence="4" type="ORF">GPUN_1573</name>
</gene>
<keyword evidence="1" id="KW-0732">Signal</keyword>
<dbReference type="STRING" id="56804.BAE46_09820"/>
<name>H5TBL6_9ALTE</name>
<dbReference type="InterPro" id="IPR019734">
    <property type="entry name" value="TPR_rpt"/>
</dbReference>
<dbReference type="Gene3D" id="1.25.40.10">
    <property type="entry name" value="Tetratricopeptide repeat domain"/>
    <property type="match status" value="1"/>
</dbReference>
<feature type="signal peptide" evidence="1">
    <location>
        <begin position="1"/>
        <end position="22"/>
    </location>
</feature>